<dbReference type="GeneID" id="67009742"/>
<dbReference type="AlphaFoldDB" id="A0A9P3BJB0"/>
<evidence type="ECO:0000256" key="4">
    <source>
        <dbReference type="ARBA" id="ARBA00023002"/>
    </source>
</evidence>
<organism evidence="8 9">
    <name type="scientific">Aspergillus pseudoviridinutans</name>
    <dbReference type="NCBI Taxonomy" id="1517512"/>
    <lineage>
        <taxon>Eukaryota</taxon>
        <taxon>Fungi</taxon>
        <taxon>Dikarya</taxon>
        <taxon>Ascomycota</taxon>
        <taxon>Pezizomycotina</taxon>
        <taxon>Eurotiomycetes</taxon>
        <taxon>Eurotiomycetidae</taxon>
        <taxon>Eurotiales</taxon>
        <taxon>Aspergillaceae</taxon>
        <taxon>Aspergillus</taxon>
        <taxon>Aspergillus subgen. Fumigati</taxon>
    </lineage>
</organism>
<keyword evidence="6 7" id="KW-0349">Heme</keyword>
<sequence>MYYVAHVLVALTTLIIGKCVYNVLFHPLRAIPGPTLAKISRWWLFLLEMRGNPHMEILDLHRKYGPILRISPNEVSFNDLDASGIIYGPTSKFEKSEYFYRPFEEQAPNLFTIRDRQKHSQDKRLISHAFSKANILQYEASIHDKAVYLMNRFSERVKSGQVIPLFPSFRCLTLDTISEFAFGRSTGALQLEGFESTILDAIDKANHSVPFFQHFPILRELLRWANYYNLSTVPNGFLELRRAADAGFQQMHATDTWTMFKNMISSAKEKSIELKKEHLISEAILMFVAGTDTTATALAITLHHLLQQPEAYQRLQDEVRTVIPTLESRPSFQDLDPLPFLDACIKEGLRISCPSRFRLPRTVSDGGWNFKGHYLPPGTIVSISPLYFLQNESIFPSPMTYNPARWLVDNDQKREMLSYFHPFSRGTRQCIGQSLSIIEQKIILSMFVRRFNPKHILNKNVEIREAINVTIDDPLDVQLDITSD</sequence>
<comment type="caution">
    <text evidence="8">The sequence shown here is derived from an EMBL/GenBank/DDBJ whole genome shotgun (WGS) entry which is preliminary data.</text>
</comment>
<dbReference type="GO" id="GO:0005506">
    <property type="term" value="F:iron ion binding"/>
    <property type="evidence" value="ECO:0007669"/>
    <property type="project" value="InterPro"/>
</dbReference>
<dbReference type="InterPro" id="IPR001128">
    <property type="entry name" value="Cyt_P450"/>
</dbReference>
<evidence type="ECO:0000256" key="1">
    <source>
        <dbReference type="ARBA" id="ARBA00001971"/>
    </source>
</evidence>
<evidence type="ECO:0000256" key="2">
    <source>
        <dbReference type="ARBA" id="ARBA00010617"/>
    </source>
</evidence>
<keyword evidence="3 6" id="KW-0479">Metal-binding</keyword>
<dbReference type="GO" id="GO:0016705">
    <property type="term" value="F:oxidoreductase activity, acting on paired donors, with incorporation or reduction of molecular oxygen"/>
    <property type="evidence" value="ECO:0007669"/>
    <property type="project" value="InterPro"/>
</dbReference>
<dbReference type="PRINTS" id="PR00385">
    <property type="entry name" value="P450"/>
</dbReference>
<dbReference type="InterPro" id="IPR050121">
    <property type="entry name" value="Cytochrome_P450_monoxygenase"/>
</dbReference>
<evidence type="ECO:0008006" key="10">
    <source>
        <dbReference type="Google" id="ProtNLM"/>
    </source>
</evidence>
<dbReference type="GO" id="GO:0044283">
    <property type="term" value="P:small molecule biosynthetic process"/>
    <property type="evidence" value="ECO:0007669"/>
    <property type="project" value="UniProtKB-ARBA"/>
</dbReference>
<keyword evidence="5 6" id="KW-0408">Iron</keyword>
<dbReference type="Proteomes" id="UP001043456">
    <property type="component" value="Unassembled WGS sequence"/>
</dbReference>
<dbReference type="Gene3D" id="1.10.630.10">
    <property type="entry name" value="Cytochrome P450"/>
    <property type="match status" value="1"/>
</dbReference>
<accession>A0A9P3BJB0</accession>
<dbReference type="PROSITE" id="PS00086">
    <property type="entry name" value="CYTOCHROME_P450"/>
    <property type="match status" value="1"/>
</dbReference>
<keyword evidence="9" id="KW-1185">Reference proteome</keyword>
<keyword evidence="4 7" id="KW-0560">Oxidoreductase</keyword>
<evidence type="ECO:0000256" key="7">
    <source>
        <dbReference type="RuleBase" id="RU000461"/>
    </source>
</evidence>
<dbReference type="InterPro" id="IPR002401">
    <property type="entry name" value="Cyt_P450_E_grp-I"/>
</dbReference>
<dbReference type="GO" id="GO:0020037">
    <property type="term" value="F:heme binding"/>
    <property type="evidence" value="ECO:0007669"/>
    <property type="project" value="InterPro"/>
</dbReference>
<gene>
    <name evidence="8" type="ORF">Asppvi_011133</name>
</gene>
<evidence type="ECO:0000313" key="8">
    <source>
        <dbReference type="EMBL" id="GIJ92157.1"/>
    </source>
</evidence>
<comment type="cofactor">
    <cofactor evidence="1 6">
        <name>heme</name>
        <dbReference type="ChEBI" id="CHEBI:30413"/>
    </cofactor>
</comment>
<dbReference type="PANTHER" id="PTHR24305:SF166">
    <property type="entry name" value="CYTOCHROME P450 12A4, MITOCHONDRIAL-RELATED"/>
    <property type="match status" value="1"/>
</dbReference>
<dbReference type="Pfam" id="PF00067">
    <property type="entry name" value="p450"/>
    <property type="match status" value="1"/>
</dbReference>
<dbReference type="CDD" id="cd11062">
    <property type="entry name" value="CYP58-like"/>
    <property type="match status" value="1"/>
</dbReference>
<evidence type="ECO:0000313" key="9">
    <source>
        <dbReference type="Proteomes" id="UP001043456"/>
    </source>
</evidence>
<reference evidence="8 9" key="1">
    <citation type="submission" date="2018-10" db="EMBL/GenBank/DDBJ databases">
        <title>Pan-genome distribution and transcriptional activeness of fungal secondary metabolism genes in Aspergillus section Fumigati.</title>
        <authorList>
            <person name="Takahashi H."/>
            <person name="Umemura M."/>
            <person name="Ninomiya A."/>
            <person name="Kusuya Y."/>
            <person name="Urayama S."/>
            <person name="Shimizu M."/>
            <person name="Watanabe A."/>
            <person name="Kamei K."/>
            <person name="Yaguchi T."/>
            <person name="Hagiwara D."/>
        </authorList>
    </citation>
    <scope>NUCLEOTIDE SEQUENCE [LARGE SCALE GENOMIC DNA]</scope>
    <source>
        <strain evidence="8 9">IFM 55266</strain>
    </source>
</reference>
<dbReference type="PRINTS" id="PR00463">
    <property type="entry name" value="EP450I"/>
</dbReference>
<dbReference type="OrthoDB" id="3945418at2759"/>
<evidence type="ECO:0000256" key="5">
    <source>
        <dbReference type="ARBA" id="ARBA00023004"/>
    </source>
</evidence>
<dbReference type="InterPro" id="IPR017972">
    <property type="entry name" value="Cyt_P450_CS"/>
</dbReference>
<comment type="similarity">
    <text evidence="2 7">Belongs to the cytochrome P450 family.</text>
</comment>
<evidence type="ECO:0000256" key="6">
    <source>
        <dbReference type="PIRSR" id="PIRSR602401-1"/>
    </source>
</evidence>
<name>A0A9P3BJB0_9EURO</name>
<keyword evidence="7" id="KW-0503">Monooxygenase</keyword>
<dbReference type="PANTHER" id="PTHR24305">
    <property type="entry name" value="CYTOCHROME P450"/>
    <property type="match status" value="1"/>
</dbReference>
<feature type="binding site" description="axial binding residue" evidence="6">
    <location>
        <position position="430"/>
    </location>
    <ligand>
        <name>heme</name>
        <dbReference type="ChEBI" id="CHEBI:30413"/>
    </ligand>
    <ligandPart>
        <name>Fe</name>
        <dbReference type="ChEBI" id="CHEBI:18248"/>
    </ligandPart>
</feature>
<dbReference type="GO" id="GO:0004497">
    <property type="term" value="F:monooxygenase activity"/>
    <property type="evidence" value="ECO:0007669"/>
    <property type="project" value="UniProtKB-KW"/>
</dbReference>
<dbReference type="SUPFAM" id="SSF48264">
    <property type="entry name" value="Cytochrome P450"/>
    <property type="match status" value="1"/>
</dbReference>
<evidence type="ECO:0000256" key="3">
    <source>
        <dbReference type="ARBA" id="ARBA00022723"/>
    </source>
</evidence>
<protein>
    <recommendedName>
        <fullName evidence="10">Cytochrome P450</fullName>
    </recommendedName>
</protein>
<dbReference type="RefSeq" id="XP_043162903.1">
    <property type="nucleotide sequence ID" value="XM_043306968.1"/>
</dbReference>
<proteinExistence type="inferred from homology"/>
<dbReference type="EMBL" id="BHVY01000009">
    <property type="protein sequence ID" value="GIJ92157.1"/>
    <property type="molecule type" value="Genomic_DNA"/>
</dbReference>
<dbReference type="InterPro" id="IPR036396">
    <property type="entry name" value="Cyt_P450_sf"/>
</dbReference>